<keyword evidence="2 9" id="KW-1003">Cell membrane</keyword>
<keyword evidence="8 9" id="KW-0472">Membrane</keyword>
<dbReference type="PRINTS" id="PR00781">
    <property type="entry name" value="LIPOSIGPTASE"/>
</dbReference>
<feature type="active site" evidence="9">
    <location>
        <position position="131"/>
    </location>
</feature>
<evidence type="ECO:0000256" key="3">
    <source>
        <dbReference type="ARBA" id="ARBA00022670"/>
    </source>
</evidence>
<comment type="function">
    <text evidence="9 10">This protein specifically catalyzes the removal of signal peptides from prolipoproteins.</text>
</comment>
<dbReference type="NCBIfam" id="TIGR00077">
    <property type="entry name" value="lspA"/>
    <property type="match status" value="1"/>
</dbReference>
<reference evidence="14" key="1">
    <citation type="journal article" date="2019" name="Int. J. Syst. Evol. Microbiol.">
        <title>The Global Catalogue of Microorganisms (GCM) 10K type strain sequencing project: providing services to taxonomists for standard genome sequencing and annotation.</title>
        <authorList>
            <consortium name="The Broad Institute Genomics Platform"/>
            <consortium name="The Broad Institute Genome Sequencing Center for Infectious Disease"/>
            <person name="Wu L."/>
            <person name="Ma J."/>
        </authorList>
    </citation>
    <scope>NUCLEOTIDE SEQUENCE [LARGE SCALE GENOMIC DNA]</scope>
    <source>
        <strain evidence="14">TISTR 1511</strain>
    </source>
</reference>
<comment type="similarity">
    <text evidence="1 9 11">Belongs to the peptidase A8 family.</text>
</comment>
<evidence type="ECO:0000256" key="2">
    <source>
        <dbReference type="ARBA" id="ARBA00022475"/>
    </source>
</evidence>
<evidence type="ECO:0000313" key="14">
    <source>
        <dbReference type="Proteomes" id="UP001597453"/>
    </source>
</evidence>
<feature type="region of interest" description="Disordered" evidence="12">
    <location>
        <begin position="172"/>
        <end position="213"/>
    </location>
</feature>
<keyword evidence="6 9" id="KW-0378">Hydrolase</keyword>
<sequence length="213" mass="22407">MPKNTRAQSSPHPGITALLGAIALVVVGADQGIKQLVVSTMTEGQVIPVLGDVLQWHFVRNPGAAFSMVANTTWVLTILAIGITTAIVIYIRRIHAWQWAAVFGLVLGGALGNLIDRLFREPSFGEGHVVDFISTPWMMPAIYNIADIAICTGMAALVLLVLLDIGVDGSRPATRKAQTDTDADVSAEASATPTAVPTATEPAADNVAAEEAR</sequence>
<feature type="transmembrane region" description="Helical" evidence="9">
    <location>
        <begin position="96"/>
        <end position="115"/>
    </location>
</feature>
<feature type="transmembrane region" description="Helical" evidence="9">
    <location>
        <begin position="64"/>
        <end position="89"/>
    </location>
</feature>
<evidence type="ECO:0000256" key="11">
    <source>
        <dbReference type="RuleBase" id="RU004181"/>
    </source>
</evidence>
<dbReference type="GO" id="GO:0004190">
    <property type="term" value="F:aspartic-type endopeptidase activity"/>
    <property type="evidence" value="ECO:0007669"/>
    <property type="project" value="UniProtKB-EC"/>
</dbReference>
<evidence type="ECO:0000256" key="6">
    <source>
        <dbReference type="ARBA" id="ARBA00022801"/>
    </source>
</evidence>
<feature type="compositionally biased region" description="Low complexity" evidence="12">
    <location>
        <begin position="186"/>
        <end position="204"/>
    </location>
</feature>
<dbReference type="EMBL" id="JBHUNF010000001">
    <property type="protein sequence ID" value="MFD2673773.1"/>
    <property type="molecule type" value="Genomic_DNA"/>
</dbReference>
<feature type="active site" evidence="9">
    <location>
        <position position="147"/>
    </location>
</feature>
<comment type="catalytic activity">
    <reaction evidence="9 10">
        <text>Release of signal peptides from bacterial membrane prolipoproteins. Hydrolyzes -Xaa-Yaa-Zaa-|-(S,diacylglyceryl)Cys-, in which Xaa is hydrophobic (preferably Leu), and Yaa (Ala or Ser) and Zaa (Gly or Ala) have small, neutral side chains.</text>
        <dbReference type="EC" id="3.4.23.36"/>
    </reaction>
</comment>
<evidence type="ECO:0000256" key="12">
    <source>
        <dbReference type="SAM" id="MobiDB-lite"/>
    </source>
</evidence>
<dbReference type="PANTHER" id="PTHR33695:SF1">
    <property type="entry name" value="LIPOPROTEIN SIGNAL PEPTIDASE"/>
    <property type="match status" value="1"/>
</dbReference>
<keyword evidence="4 9" id="KW-0812">Transmembrane</keyword>
<proteinExistence type="inferred from homology"/>
<evidence type="ECO:0000256" key="5">
    <source>
        <dbReference type="ARBA" id="ARBA00022750"/>
    </source>
</evidence>
<evidence type="ECO:0000256" key="4">
    <source>
        <dbReference type="ARBA" id="ARBA00022692"/>
    </source>
</evidence>
<dbReference type="PANTHER" id="PTHR33695">
    <property type="entry name" value="LIPOPROTEIN SIGNAL PEPTIDASE"/>
    <property type="match status" value="1"/>
</dbReference>
<evidence type="ECO:0000256" key="7">
    <source>
        <dbReference type="ARBA" id="ARBA00022989"/>
    </source>
</evidence>
<feature type="transmembrane region" description="Helical" evidence="9">
    <location>
        <begin position="141"/>
        <end position="167"/>
    </location>
</feature>
<dbReference type="PROSITE" id="PS00855">
    <property type="entry name" value="SPASE_II"/>
    <property type="match status" value="1"/>
</dbReference>
<evidence type="ECO:0000256" key="8">
    <source>
        <dbReference type="ARBA" id="ARBA00023136"/>
    </source>
</evidence>
<evidence type="ECO:0000313" key="13">
    <source>
        <dbReference type="EMBL" id="MFD2673773.1"/>
    </source>
</evidence>
<keyword evidence="14" id="KW-1185">Reference proteome</keyword>
<comment type="caution">
    <text evidence="9">Lacks conserved residue(s) required for the propagation of feature annotation.</text>
</comment>
<comment type="caution">
    <text evidence="13">The sequence shown here is derived from an EMBL/GenBank/DDBJ whole genome shotgun (WGS) entry which is preliminary data.</text>
</comment>
<evidence type="ECO:0000256" key="9">
    <source>
        <dbReference type="HAMAP-Rule" id="MF_00161"/>
    </source>
</evidence>
<keyword evidence="3 9" id="KW-0645">Protease</keyword>
<dbReference type="Pfam" id="PF01252">
    <property type="entry name" value="Peptidase_A8"/>
    <property type="match status" value="1"/>
</dbReference>
<organism evidence="13 14">
    <name type="scientific">Gulosibacter bifidus</name>
    <dbReference type="NCBI Taxonomy" id="272239"/>
    <lineage>
        <taxon>Bacteria</taxon>
        <taxon>Bacillati</taxon>
        <taxon>Actinomycetota</taxon>
        <taxon>Actinomycetes</taxon>
        <taxon>Micrococcales</taxon>
        <taxon>Microbacteriaceae</taxon>
        <taxon>Gulosibacter</taxon>
    </lineage>
</organism>
<dbReference type="Proteomes" id="UP001597453">
    <property type="component" value="Unassembled WGS sequence"/>
</dbReference>
<dbReference type="EC" id="3.4.23.36" evidence="9"/>
<comment type="pathway">
    <text evidence="9">Protein modification; lipoprotein biosynthesis (signal peptide cleavage).</text>
</comment>
<accession>A0ABW5RFB3</accession>
<dbReference type="RefSeq" id="WP_083524407.1">
    <property type="nucleotide sequence ID" value="NZ_JBHUNF010000001.1"/>
</dbReference>
<keyword evidence="7 9" id="KW-1133">Transmembrane helix</keyword>
<dbReference type="HAMAP" id="MF_00161">
    <property type="entry name" value="LspA"/>
    <property type="match status" value="1"/>
</dbReference>
<evidence type="ECO:0000256" key="1">
    <source>
        <dbReference type="ARBA" id="ARBA00006139"/>
    </source>
</evidence>
<comment type="subcellular location">
    <subcellularLocation>
        <location evidence="9">Cell membrane</location>
        <topology evidence="9">Multi-pass membrane protein</topology>
    </subcellularLocation>
</comment>
<gene>
    <name evidence="9 13" type="primary">lspA</name>
    <name evidence="13" type="ORF">ACFSUQ_00410</name>
</gene>
<evidence type="ECO:0000256" key="10">
    <source>
        <dbReference type="RuleBase" id="RU000594"/>
    </source>
</evidence>
<keyword evidence="5 9" id="KW-0064">Aspartyl protease</keyword>
<dbReference type="InterPro" id="IPR001872">
    <property type="entry name" value="Peptidase_A8"/>
</dbReference>
<name>A0ABW5RFB3_9MICO</name>
<protein>
    <recommendedName>
        <fullName evidence="9">Lipoprotein signal peptidase</fullName>
        <ecNumber evidence="9">3.4.23.36</ecNumber>
    </recommendedName>
    <alternativeName>
        <fullName evidence="9">Prolipoprotein signal peptidase</fullName>
    </alternativeName>
    <alternativeName>
        <fullName evidence="9">Signal peptidase II</fullName>
        <shortName evidence="9">SPase II</shortName>
    </alternativeName>
</protein>